<evidence type="ECO:0000256" key="1">
    <source>
        <dbReference type="SAM" id="MobiDB-lite"/>
    </source>
</evidence>
<feature type="region of interest" description="Disordered" evidence="1">
    <location>
        <begin position="83"/>
        <end position="137"/>
    </location>
</feature>
<dbReference type="EMBL" id="AM420293">
    <property type="protein sequence ID" value="CAM04225.1"/>
    <property type="molecule type" value="Genomic_DNA"/>
</dbReference>
<organism evidence="2 3">
    <name type="scientific">Saccharopolyspora erythraea (strain ATCC 11635 / DSM 40517 / JCM 4748 / NBRC 13426 / NCIMB 8594 / NRRL 2338)</name>
    <dbReference type="NCBI Taxonomy" id="405948"/>
    <lineage>
        <taxon>Bacteria</taxon>
        <taxon>Bacillati</taxon>
        <taxon>Actinomycetota</taxon>
        <taxon>Actinomycetes</taxon>
        <taxon>Pseudonocardiales</taxon>
        <taxon>Pseudonocardiaceae</taxon>
        <taxon>Saccharopolyspora</taxon>
    </lineage>
</organism>
<evidence type="ECO:0000313" key="2">
    <source>
        <dbReference type="EMBL" id="CAM04225.1"/>
    </source>
</evidence>
<keyword evidence="3" id="KW-1185">Reference proteome</keyword>
<dbReference type="AlphaFoldDB" id="A4FJK0"/>
<feature type="compositionally biased region" description="Low complexity" evidence="1">
    <location>
        <begin position="86"/>
        <end position="112"/>
    </location>
</feature>
<dbReference type="KEGG" id="sen:SACE_4960"/>
<accession>A4FJK0</accession>
<protein>
    <submittedName>
        <fullName evidence="2">Uncharacterized protein</fullName>
    </submittedName>
</protein>
<gene>
    <name evidence="2" type="ordered locus">SACE_4960</name>
</gene>
<name>A4FJK0_SACEN</name>
<dbReference type="Proteomes" id="UP000006728">
    <property type="component" value="Chromosome"/>
</dbReference>
<dbReference type="HOGENOM" id="CLU_1668137_0_0_11"/>
<sequence>MEGTAVAAPVVRVVQVEVAGRCEVDQFAFGGVVDVVVTVALGTGGGDEHGECRHAAGMPTEAEHIGAFKSAACAQAEYWLGTGEESAPPASGRTSRSARSASAAPRTSPTARQVAHPRDRDPTAAPGWPAARHRRVPVTGDRAHSIDGTYTFGCRSIR</sequence>
<evidence type="ECO:0000313" key="3">
    <source>
        <dbReference type="Proteomes" id="UP000006728"/>
    </source>
</evidence>
<proteinExistence type="predicted"/>
<reference evidence="2 3" key="1">
    <citation type="journal article" date="2007" name="Nat. Biotechnol.">
        <title>Complete genome sequence of the erythromycin-producing bacterium Saccharopolyspora erythraea NRRL23338.</title>
        <authorList>
            <person name="Oliynyk M."/>
            <person name="Samborskyy M."/>
            <person name="Lester J.B."/>
            <person name="Mironenko T."/>
            <person name="Scott N."/>
            <person name="Dickens S."/>
            <person name="Haydock S.F."/>
            <person name="Leadlay P.F."/>
        </authorList>
    </citation>
    <scope>NUCLEOTIDE SEQUENCE [LARGE SCALE GENOMIC DNA]</scope>
    <source>
        <strain evidence="3">ATCC 11635 / DSM 40517 / JCM 4748 / NBRC 13426 / NCIMB 8594 / NRRL 2338</strain>
    </source>
</reference>